<dbReference type="EC" id="2.3.2.26" evidence="5"/>
<protein>
    <recommendedName>
        <fullName evidence="6">E3 ubiquitin-protein ligase SopA</fullName>
        <ecNumber evidence="5">2.3.2.26</ecNumber>
    </recommendedName>
    <alternativeName>
        <fullName evidence="14">HECT-type E3 ubiquitin transferase SopA</fullName>
    </alternativeName>
    <alternativeName>
        <fullName evidence="12">Salmonella outer protein A</fullName>
    </alternativeName>
    <alternativeName>
        <fullName evidence="13">Secreted effector protein SopA</fullName>
    </alternativeName>
</protein>
<dbReference type="InterPro" id="IPR025726">
    <property type="entry name" value="SopA-like_central"/>
</dbReference>
<evidence type="ECO:0000256" key="3">
    <source>
        <dbReference type="ARBA" id="ARBA00004613"/>
    </source>
</evidence>
<proteinExistence type="inferred from homology"/>
<evidence type="ECO:0000256" key="7">
    <source>
        <dbReference type="ARBA" id="ARBA00022525"/>
    </source>
</evidence>
<dbReference type="PANTHER" id="PTHR14136">
    <property type="entry name" value="BTB_POZ DOMAIN-CONTAINING PROTEIN KCTD9"/>
    <property type="match status" value="1"/>
</dbReference>
<evidence type="ECO:0000313" key="17">
    <source>
        <dbReference type="EMBL" id="ECI4012803.1"/>
    </source>
</evidence>
<evidence type="ECO:0000256" key="8">
    <source>
        <dbReference type="ARBA" id="ARBA00022679"/>
    </source>
</evidence>
<accession>A0A5Y3MZT0</accession>
<organism evidence="17">
    <name type="scientific">Salmonella enterica subsp. salamae</name>
    <dbReference type="NCBI Taxonomy" id="59202"/>
    <lineage>
        <taxon>Bacteria</taxon>
        <taxon>Pseudomonadati</taxon>
        <taxon>Pseudomonadota</taxon>
        <taxon>Gammaproteobacteria</taxon>
        <taxon>Enterobacterales</taxon>
        <taxon>Enterobacteriaceae</taxon>
        <taxon>Salmonella</taxon>
    </lineage>
</organism>
<dbReference type="GO" id="GO:0043657">
    <property type="term" value="C:host cell"/>
    <property type="evidence" value="ECO:0007669"/>
    <property type="project" value="UniProtKB-SubCell"/>
</dbReference>
<evidence type="ECO:0000256" key="14">
    <source>
        <dbReference type="ARBA" id="ARBA00032669"/>
    </source>
</evidence>
<dbReference type="Pfam" id="PF00805">
    <property type="entry name" value="Pentapeptide"/>
    <property type="match status" value="2"/>
</dbReference>
<keyword evidence="9" id="KW-0833">Ubl conjugation pathway</keyword>
<evidence type="ECO:0000256" key="6">
    <source>
        <dbReference type="ARBA" id="ARBA00021624"/>
    </source>
</evidence>
<evidence type="ECO:0000256" key="13">
    <source>
        <dbReference type="ARBA" id="ARBA00030158"/>
    </source>
</evidence>
<dbReference type="Gene3D" id="2.160.20.80">
    <property type="entry name" value="E3 ubiquitin-protein ligase SopA"/>
    <property type="match status" value="1"/>
</dbReference>
<reference evidence="17" key="1">
    <citation type="submission" date="2018-06" db="EMBL/GenBank/DDBJ databases">
        <authorList>
            <person name="Ashton P.M."/>
            <person name="Dallman T."/>
            <person name="Nair S."/>
            <person name="De Pinna E."/>
            <person name="Peters T."/>
            <person name="Grant K."/>
        </authorList>
    </citation>
    <scope>NUCLEOTIDE SEQUENCE [LARGE SCALE GENOMIC DNA]</scope>
    <source>
        <strain evidence="17">275803</strain>
    </source>
</reference>
<name>A0A5Y3MZT0_SALER</name>
<keyword evidence="10" id="KW-0832">Ubl conjugation</keyword>
<evidence type="ECO:0000256" key="12">
    <source>
        <dbReference type="ARBA" id="ARBA00029915"/>
    </source>
</evidence>
<comment type="catalytic activity">
    <reaction evidence="1">
        <text>S-ubiquitinyl-[E2 ubiquitin-conjugating enzyme]-L-cysteine + [acceptor protein]-L-lysine = [E2 ubiquitin-conjugating enzyme]-L-cysteine + N(6)-ubiquitinyl-[acceptor protein]-L-lysine.</text>
        <dbReference type="EC" id="2.3.2.26"/>
    </reaction>
</comment>
<evidence type="ECO:0000256" key="4">
    <source>
        <dbReference type="ARBA" id="ARBA00006549"/>
    </source>
</evidence>
<dbReference type="GO" id="GO:0061630">
    <property type="term" value="F:ubiquitin protein ligase activity"/>
    <property type="evidence" value="ECO:0007669"/>
    <property type="project" value="UniProtKB-EC"/>
</dbReference>
<evidence type="ECO:0000259" key="16">
    <source>
        <dbReference type="Pfam" id="PF13981"/>
    </source>
</evidence>
<dbReference type="AlphaFoldDB" id="A0A5Y3MZT0"/>
<dbReference type="Pfam" id="PF13981">
    <property type="entry name" value="SopA"/>
    <property type="match status" value="1"/>
</dbReference>
<sequence>MKDKREMDVNPVRPVTASRNTEETTVLTAASVRAAIEAWQNETAPGEERTMVAARLLGCLENEECLIHIRAPVTTLPALFPPSLTVLALDGCSALRDISHLPAGLKSLSVVGCTSLEAISTPLPEGISGIFICHCPALARIEGELPPQLHRMVYVNGCTALNEAQREFLSFPVDKHGRSSLSRAELQADIRHFSANRHEYESEAERNFSQCGFICGDLHGLNLSKVNMSHSDFRRANLTEVTLTHAAVKESDFTSATLTDAVLDFSNLDQSNFAGATLTGVSLYETSIDGVNFTDANLERAQMGGASFDESYPVVTGARFKNAVLCPGMSLKGAVLGTADNSPPPNTGLIRLADAWLPVPEEWDREALELFLDKANRPELFLLNTIDSMGDQYAGEKVRTAERLVRTLQFSGVDVSCVGLYLMETLGKPDYHTSPLIQEWLVPLSDAFYSSNIDVVNSPGYRFGSTGLTYLMAEYFVRHPEKMQSHNGAFIKTMLQGMYDQEVSFPDLSLICQEIYTDCYLTTDAVALYTRQDDFGKMDGSGEPDWESKDAFNWVLLSSPEENSVMMVSDNSLSKMLEPDFYTHWRSFFLYRDGELQEASGYQLDHLFNDVFPVFSKAYQSFCSAHEFGRILDILLPEGEVKEQFRTAALSGASDVKMVDDNSQLKLGEIFEPYLDDWLLQEGHIQQITDCYELQEVSGSEKAETFFCLGAAFCRYSSSAVFGTEWESPQILRGYASGLLEEAHRQHPALFAAADFTPEERMGDIRGRLRGGDGGHFTCTAVLSDILVEHAEKNFPQRLATLYPMAWR</sequence>
<evidence type="ECO:0000256" key="2">
    <source>
        <dbReference type="ARBA" id="ARBA00004340"/>
    </source>
</evidence>
<comment type="similarity">
    <text evidence="4">Belongs to the SopA E3 ligase family.</text>
</comment>
<dbReference type="GO" id="GO:0016567">
    <property type="term" value="P:protein ubiquitination"/>
    <property type="evidence" value="ECO:0007669"/>
    <property type="project" value="InterPro"/>
</dbReference>
<dbReference type="Gene3D" id="1.10.4140.10">
    <property type="entry name" value="effector protein (NleL)"/>
    <property type="match status" value="1"/>
</dbReference>
<dbReference type="InterPro" id="IPR038270">
    <property type="entry name" value="SopA-like_catalytic_sf"/>
</dbReference>
<evidence type="ECO:0000256" key="5">
    <source>
        <dbReference type="ARBA" id="ARBA00012485"/>
    </source>
</evidence>
<dbReference type="InterPro" id="IPR001646">
    <property type="entry name" value="5peptide_repeat"/>
</dbReference>
<keyword evidence="8" id="KW-0808">Transferase</keyword>
<dbReference type="InterPro" id="IPR025725">
    <property type="entry name" value="SopA-like_cat"/>
</dbReference>
<evidence type="ECO:0000256" key="10">
    <source>
        <dbReference type="ARBA" id="ARBA00022843"/>
    </source>
</evidence>
<dbReference type="PANTHER" id="PTHR14136:SF17">
    <property type="entry name" value="BTB_POZ DOMAIN-CONTAINING PROTEIN KCTD9"/>
    <property type="match status" value="1"/>
</dbReference>
<feature type="domain" description="E3 ubiquitin ligase SopA-like central" evidence="16">
    <location>
        <begin position="396"/>
        <end position="527"/>
    </location>
</feature>
<evidence type="ECO:0000256" key="11">
    <source>
        <dbReference type="ARBA" id="ARBA00023026"/>
    </source>
</evidence>
<keyword evidence="7" id="KW-0964">Secreted</keyword>
<dbReference type="GO" id="GO:0005576">
    <property type="term" value="C:extracellular region"/>
    <property type="evidence" value="ECO:0007669"/>
    <property type="project" value="UniProtKB-SubCell"/>
</dbReference>
<dbReference type="Proteomes" id="UP000839598">
    <property type="component" value="Unassembled WGS sequence"/>
</dbReference>
<evidence type="ECO:0000256" key="9">
    <source>
        <dbReference type="ARBA" id="ARBA00022786"/>
    </source>
</evidence>
<dbReference type="Gene3D" id="3.40.1850.10">
    <property type="entry name" value="HECT-like ubiquitin ligase"/>
    <property type="match status" value="1"/>
</dbReference>
<dbReference type="InterPro" id="IPR051082">
    <property type="entry name" value="Pentapeptide-BTB/POZ_domain"/>
</dbReference>
<feature type="domain" description="E3 ubiquitin-protein ligase SopA-like catalytic" evidence="15">
    <location>
        <begin position="638"/>
        <end position="808"/>
    </location>
</feature>
<evidence type="ECO:0000259" key="15">
    <source>
        <dbReference type="Pfam" id="PF13979"/>
    </source>
</evidence>
<dbReference type="Pfam" id="PF13979">
    <property type="entry name" value="SopA_C"/>
    <property type="match status" value="1"/>
</dbReference>
<evidence type="ECO:0000256" key="1">
    <source>
        <dbReference type="ARBA" id="ARBA00000885"/>
    </source>
</evidence>
<comment type="caution">
    <text evidence="17">The sequence shown here is derived from an EMBL/GenBank/DDBJ whole genome shotgun (WGS) entry which is preliminary data.</text>
</comment>
<gene>
    <name evidence="17" type="ORF">DN310_26910</name>
</gene>
<dbReference type="Gene3D" id="1.25.40.300">
    <property type="entry name" value="Putative secreted effector protein"/>
    <property type="match status" value="1"/>
</dbReference>
<comment type="subcellular location">
    <subcellularLocation>
        <location evidence="2">Host cell</location>
    </subcellularLocation>
    <subcellularLocation>
        <location evidence="3">Secreted</location>
    </subcellularLocation>
</comment>
<keyword evidence="11" id="KW-0843">Virulence</keyword>
<dbReference type="SUPFAM" id="SSF141571">
    <property type="entry name" value="Pentapeptide repeat-like"/>
    <property type="match status" value="1"/>
</dbReference>
<dbReference type="EMBL" id="AAIVAV010000076">
    <property type="protein sequence ID" value="ECI4012803.1"/>
    <property type="molecule type" value="Genomic_DNA"/>
</dbReference>